<sequence>MSVRETVASRMNAYSARQKASSATTGWVRPGSSSNMLSCKDPPNYAKRSYEGNVLPPVQKSARLEPDISTARQAFERPLFPTQPFLEKAALDRRSYGESRFDSLDLPTRQVSESWRTNDKNLGSRGAERSYDKDSWVHSGSRGSSSEKNAANAVSSVWRSEPVPPKKVPLNKQRSYSPAPREDDNFDTEEMTKPAKLVREPDTATNKKKGSYETLMKVVMGSINPRGLNTSYPADREKEDFAGRTAISSSAERSDSSSLRSSGSVPRSLSSPAGVKDFRAEDLRNDSSAKNQPRWESWRSPSNNQSGSSSNPLGWREPQALPALPSDSWRSSTSATSKTESWRNIGKVIQL</sequence>
<feature type="compositionally biased region" description="Polar residues" evidence="1">
    <location>
        <begin position="147"/>
        <end position="158"/>
    </location>
</feature>
<reference evidence="3" key="1">
    <citation type="journal article" date="2015" name="Nat. Genet.">
        <title>The genome and transcriptome of the zoonotic hookworm Ancylostoma ceylanicum identify infection-specific gene families.</title>
        <authorList>
            <person name="Schwarz E.M."/>
            <person name="Hu Y."/>
            <person name="Antoshechkin I."/>
            <person name="Miller M.M."/>
            <person name="Sternberg P.W."/>
            <person name="Aroian R.V."/>
        </authorList>
    </citation>
    <scope>NUCLEOTIDE SEQUENCE</scope>
    <source>
        <strain evidence="3">HY135</strain>
    </source>
</reference>
<feature type="region of interest" description="Disordered" evidence="1">
    <location>
        <begin position="115"/>
        <end position="210"/>
    </location>
</feature>
<keyword evidence="3" id="KW-1185">Reference proteome</keyword>
<dbReference type="OrthoDB" id="5867794at2759"/>
<protein>
    <submittedName>
        <fullName evidence="2">Uncharacterized protein</fullName>
    </submittedName>
</protein>
<feature type="compositionally biased region" description="Basic and acidic residues" evidence="1">
    <location>
        <begin position="190"/>
        <end position="202"/>
    </location>
</feature>
<accession>A0A016UKD8</accession>
<dbReference type="Proteomes" id="UP000024635">
    <property type="component" value="Unassembled WGS sequence"/>
</dbReference>
<proteinExistence type="predicted"/>
<feature type="compositionally biased region" description="Low complexity" evidence="1">
    <location>
        <begin position="326"/>
        <end position="339"/>
    </location>
</feature>
<evidence type="ECO:0000313" key="2">
    <source>
        <dbReference type="EMBL" id="EYC15381.1"/>
    </source>
</evidence>
<feature type="compositionally biased region" description="Low complexity" evidence="1">
    <location>
        <begin position="298"/>
        <end position="311"/>
    </location>
</feature>
<feature type="region of interest" description="Disordered" evidence="1">
    <location>
        <begin position="245"/>
        <end position="351"/>
    </location>
</feature>
<name>A0A016UKD8_9BILA</name>
<feature type="region of interest" description="Disordered" evidence="1">
    <location>
        <begin position="1"/>
        <end position="40"/>
    </location>
</feature>
<dbReference type="EMBL" id="JARK01001373">
    <property type="protein sequence ID" value="EYC15381.1"/>
    <property type="molecule type" value="Genomic_DNA"/>
</dbReference>
<gene>
    <name evidence="2" type="primary">Acey_s0037.g3489</name>
    <name evidence="2" type="ORF">Y032_0037g3489</name>
</gene>
<feature type="compositionally biased region" description="Polar residues" evidence="1">
    <location>
        <begin position="18"/>
        <end position="37"/>
    </location>
</feature>
<dbReference type="AlphaFoldDB" id="A0A016UKD8"/>
<feature type="compositionally biased region" description="Basic and acidic residues" evidence="1">
    <location>
        <begin position="276"/>
        <end position="287"/>
    </location>
</feature>
<comment type="caution">
    <text evidence="2">The sequence shown here is derived from an EMBL/GenBank/DDBJ whole genome shotgun (WGS) entry which is preliminary data.</text>
</comment>
<evidence type="ECO:0000313" key="3">
    <source>
        <dbReference type="Proteomes" id="UP000024635"/>
    </source>
</evidence>
<organism evidence="2 3">
    <name type="scientific">Ancylostoma ceylanicum</name>
    <dbReference type="NCBI Taxonomy" id="53326"/>
    <lineage>
        <taxon>Eukaryota</taxon>
        <taxon>Metazoa</taxon>
        <taxon>Ecdysozoa</taxon>
        <taxon>Nematoda</taxon>
        <taxon>Chromadorea</taxon>
        <taxon>Rhabditida</taxon>
        <taxon>Rhabditina</taxon>
        <taxon>Rhabditomorpha</taxon>
        <taxon>Strongyloidea</taxon>
        <taxon>Ancylostomatidae</taxon>
        <taxon>Ancylostomatinae</taxon>
        <taxon>Ancylostoma</taxon>
    </lineage>
</organism>
<evidence type="ECO:0000256" key="1">
    <source>
        <dbReference type="SAM" id="MobiDB-lite"/>
    </source>
</evidence>
<feature type="compositionally biased region" description="Basic and acidic residues" evidence="1">
    <location>
        <begin position="126"/>
        <end position="136"/>
    </location>
</feature>
<feature type="compositionally biased region" description="Low complexity" evidence="1">
    <location>
        <begin position="248"/>
        <end position="271"/>
    </location>
</feature>